<feature type="region of interest" description="Disordered" evidence="1">
    <location>
        <begin position="1"/>
        <end position="20"/>
    </location>
</feature>
<dbReference type="EMBL" id="KN123977">
    <property type="protein sequence ID" value="KFO22662.1"/>
    <property type="molecule type" value="Genomic_DNA"/>
</dbReference>
<feature type="compositionally biased region" description="Basic and acidic residues" evidence="1">
    <location>
        <begin position="98"/>
        <end position="114"/>
    </location>
</feature>
<evidence type="ECO:0000256" key="1">
    <source>
        <dbReference type="SAM" id="MobiDB-lite"/>
    </source>
</evidence>
<dbReference type="Proteomes" id="UP000028990">
    <property type="component" value="Unassembled WGS sequence"/>
</dbReference>
<feature type="region of interest" description="Disordered" evidence="1">
    <location>
        <begin position="29"/>
        <end position="76"/>
    </location>
</feature>
<feature type="region of interest" description="Disordered" evidence="1">
    <location>
        <begin position="94"/>
        <end position="114"/>
    </location>
</feature>
<evidence type="ECO:0000313" key="3">
    <source>
        <dbReference type="Proteomes" id="UP000028990"/>
    </source>
</evidence>
<protein>
    <submittedName>
        <fullName evidence="2">Uncharacterized protein</fullName>
    </submittedName>
</protein>
<name>A0A091CVP8_FUKDA</name>
<keyword evidence="3" id="KW-1185">Reference proteome</keyword>
<gene>
    <name evidence="2" type="ORF">H920_15950</name>
</gene>
<sequence length="114" mass="12740">MQPNTATSTRKEQRMFTSTSHAVTLAKVQGHATLRDTAAQGHHGSSPHHDTAPQRSGLKSTRTESRHSALQNKRGVCPRRLKDCSFQKENEITQMLRNTREDTPMGHAITHKDS</sequence>
<dbReference type="AlphaFoldDB" id="A0A091CVP8"/>
<reference evidence="2 3" key="1">
    <citation type="submission" date="2013-11" db="EMBL/GenBank/DDBJ databases">
        <title>The Damaraland mole rat (Fukomys damarensis) genome and evolution of African mole rats.</title>
        <authorList>
            <person name="Gladyshev V.N."/>
            <person name="Fang X."/>
        </authorList>
    </citation>
    <scope>NUCLEOTIDE SEQUENCE [LARGE SCALE GENOMIC DNA]</scope>
    <source>
        <tissue evidence="2">Liver</tissue>
    </source>
</reference>
<evidence type="ECO:0000313" key="2">
    <source>
        <dbReference type="EMBL" id="KFO22662.1"/>
    </source>
</evidence>
<organism evidence="2 3">
    <name type="scientific">Fukomys damarensis</name>
    <name type="common">Damaraland mole rat</name>
    <name type="synonym">Cryptomys damarensis</name>
    <dbReference type="NCBI Taxonomy" id="885580"/>
    <lineage>
        <taxon>Eukaryota</taxon>
        <taxon>Metazoa</taxon>
        <taxon>Chordata</taxon>
        <taxon>Craniata</taxon>
        <taxon>Vertebrata</taxon>
        <taxon>Euteleostomi</taxon>
        <taxon>Mammalia</taxon>
        <taxon>Eutheria</taxon>
        <taxon>Euarchontoglires</taxon>
        <taxon>Glires</taxon>
        <taxon>Rodentia</taxon>
        <taxon>Hystricomorpha</taxon>
        <taxon>Bathyergidae</taxon>
        <taxon>Fukomys</taxon>
    </lineage>
</organism>
<proteinExistence type="predicted"/>
<accession>A0A091CVP8</accession>